<dbReference type="EMBL" id="CCBB010000001">
    <property type="protein sequence ID" value="CDO06256.1"/>
    <property type="molecule type" value="Genomic_DNA"/>
</dbReference>
<dbReference type="GO" id="GO:0016539">
    <property type="term" value="P:intein-mediated protein splicing"/>
    <property type="evidence" value="ECO:0007669"/>
    <property type="project" value="InterPro"/>
</dbReference>
<proteinExistence type="predicted"/>
<feature type="domain" description="Homing endonuclease LAGLIDADG" evidence="3">
    <location>
        <begin position="166"/>
        <end position="214"/>
    </location>
</feature>
<name>W9AUI4_MYCCO</name>
<evidence type="ECO:0000256" key="1">
    <source>
        <dbReference type="ARBA" id="ARBA00022741"/>
    </source>
</evidence>
<dbReference type="RefSeq" id="WP_051561070.1">
    <property type="nucleotide sequence ID" value="NZ_CCBB010000001.1"/>
</dbReference>
<dbReference type="SUPFAM" id="SSF55608">
    <property type="entry name" value="Homing endonucleases"/>
    <property type="match status" value="1"/>
</dbReference>
<accession>W9AUI4</accession>
<dbReference type="Pfam" id="PF14528">
    <property type="entry name" value="LAGLIDADG_3"/>
    <property type="match status" value="1"/>
</dbReference>
<sequence>MRSIEEFDLVQQLVASGMTDCAIARVTGVPRTTVTQWRNRPPQRIVRSESCDSHDYSTLPSFAYAYLLGLYLGDGCLSRAGRVWRLRIALDKRHPGIAETCRWAINSVMPNKRAHIEPQKAGYVIVSHYSKHWACLFPQHGPGQKHTRPIVLQPWQQAHVDAATEAFIRGLIHSDGCRVVANDRGVASVRYHFTNHSADIRNLYCAALDRLGIPWTQNSRYVIAVYRKAATARLDEFVGPKA</sequence>
<evidence type="ECO:0000256" key="2">
    <source>
        <dbReference type="ARBA" id="ARBA00022840"/>
    </source>
</evidence>
<dbReference type="InterPro" id="IPR006142">
    <property type="entry name" value="INTEIN"/>
</dbReference>
<dbReference type="InterPro" id="IPR004860">
    <property type="entry name" value="LAGLIDADG_dom"/>
</dbReference>
<evidence type="ECO:0000313" key="5">
    <source>
        <dbReference type="Proteomes" id="UP000028870"/>
    </source>
</evidence>
<keyword evidence="2" id="KW-0067">ATP-binding</keyword>
<dbReference type="OrthoDB" id="3366805at2"/>
<organism evidence="4 5">
    <name type="scientific">Mycolicibacterium cosmeticum</name>
    <dbReference type="NCBI Taxonomy" id="258533"/>
    <lineage>
        <taxon>Bacteria</taxon>
        <taxon>Bacillati</taxon>
        <taxon>Actinomycetota</taxon>
        <taxon>Actinomycetes</taxon>
        <taxon>Mycobacteriales</taxon>
        <taxon>Mycobacteriaceae</taxon>
        <taxon>Mycolicibacterium</taxon>
    </lineage>
</organism>
<gene>
    <name evidence="4" type="ORF">BN977_01039</name>
</gene>
<dbReference type="Pfam" id="PF13384">
    <property type="entry name" value="HTH_23"/>
    <property type="match status" value="1"/>
</dbReference>
<keyword evidence="4" id="KW-0378">Hydrolase</keyword>
<keyword evidence="5" id="KW-1185">Reference proteome</keyword>
<dbReference type="STRING" id="258533.BN977_01039"/>
<dbReference type="PRINTS" id="PR00379">
    <property type="entry name" value="INTEIN"/>
</dbReference>
<dbReference type="Proteomes" id="UP000028870">
    <property type="component" value="Unassembled WGS sequence"/>
</dbReference>
<evidence type="ECO:0000259" key="3">
    <source>
        <dbReference type="Pfam" id="PF14528"/>
    </source>
</evidence>
<dbReference type="InterPro" id="IPR027434">
    <property type="entry name" value="Homing_endonucl"/>
</dbReference>
<comment type="caution">
    <text evidence="4">The sequence shown here is derived from an EMBL/GenBank/DDBJ whole genome shotgun (WGS) entry which is preliminary data.</text>
</comment>
<dbReference type="GO" id="GO:0005524">
    <property type="term" value="F:ATP binding"/>
    <property type="evidence" value="ECO:0007669"/>
    <property type="project" value="UniProtKB-KW"/>
</dbReference>
<dbReference type="AlphaFoldDB" id="W9AUI4"/>
<evidence type="ECO:0000313" key="4">
    <source>
        <dbReference type="EMBL" id="CDO06256.1"/>
    </source>
</evidence>
<dbReference type="GO" id="GO:0004519">
    <property type="term" value="F:endonuclease activity"/>
    <property type="evidence" value="ECO:0007669"/>
    <property type="project" value="UniProtKB-KW"/>
</dbReference>
<keyword evidence="4" id="KW-0540">Nuclease</keyword>
<dbReference type="Gene3D" id="3.10.28.10">
    <property type="entry name" value="Homing endonucleases"/>
    <property type="match status" value="1"/>
</dbReference>
<keyword evidence="1" id="KW-0547">Nucleotide-binding</keyword>
<protein>
    <submittedName>
        <fullName evidence="4">DNA endonuclease related to intein-encoded endonucleases</fullName>
    </submittedName>
</protein>
<dbReference type="eggNOG" id="COG3780">
    <property type="taxonomic scope" value="Bacteria"/>
</dbReference>
<keyword evidence="4" id="KW-0255">Endonuclease</keyword>
<reference evidence="4" key="2">
    <citation type="submission" date="2014-03" db="EMBL/GenBank/DDBJ databases">
        <authorList>
            <person name="Urmite Genomes"/>
        </authorList>
    </citation>
    <scope>NUCLEOTIDE SEQUENCE</scope>
    <source>
        <strain evidence="4">DSM 44829</strain>
    </source>
</reference>
<reference evidence="4" key="1">
    <citation type="submission" date="2014-03" db="EMBL/GenBank/DDBJ databases">
        <title>Draft Genome Sequence of Mycobacterium cosmeticum DSM 44829.</title>
        <authorList>
            <person name="Croce O."/>
            <person name="Robert C."/>
            <person name="Raoult D."/>
            <person name="Drancourt M."/>
        </authorList>
    </citation>
    <scope>NUCLEOTIDE SEQUENCE [LARGE SCALE GENOMIC DNA]</scope>
    <source>
        <strain evidence="4">DSM 44829</strain>
    </source>
</reference>